<dbReference type="Gene3D" id="3.40.390.30">
    <property type="entry name" value="Metalloproteases ('zincins'), catalytic domain"/>
    <property type="match status" value="1"/>
</dbReference>
<keyword evidence="9" id="KW-1185">Reference proteome</keyword>
<dbReference type="EMBL" id="JBHTLJ010000001">
    <property type="protein sequence ID" value="MFD1161335.1"/>
    <property type="molecule type" value="Genomic_DNA"/>
</dbReference>
<dbReference type="Pfam" id="PF02130">
    <property type="entry name" value="YbeY"/>
    <property type="match status" value="1"/>
</dbReference>
<dbReference type="RefSeq" id="WP_311936055.1">
    <property type="nucleotide sequence ID" value="NZ_JAVSCK010000001.1"/>
</dbReference>
<evidence type="ECO:0000256" key="4">
    <source>
        <dbReference type="ARBA" id="ARBA00022759"/>
    </source>
</evidence>
<keyword evidence="7" id="KW-0690">Ribosome biogenesis</keyword>
<organism evidence="8 9">
    <name type="scientific">Hwangdonia seohaensis</name>
    <dbReference type="NCBI Taxonomy" id="1240727"/>
    <lineage>
        <taxon>Bacteria</taxon>
        <taxon>Pseudomonadati</taxon>
        <taxon>Bacteroidota</taxon>
        <taxon>Flavobacteriia</taxon>
        <taxon>Flavobacteriales</taxon>
        <taxon>Flavobacteriaceae</taxon>
        <taxon>Hwangdonia</taxon>
    </lineage>
</organism>
<comment type="caution">
    <text evidence="8">The sequence shown here is derived from an EMBL/GenBank/DDBJ whole genome shotgun (WGS) entry which is preliminary data.</text>
</comment>
<gene>
    <name evidence="7 8" type="primary">ybeY</name>
    <name evidence="8" type="ORF">ACFQ2E_02825</name>
</gene>
<protein>
    <recommendedName>
        <fullName evidence="7">Endoribonuclease YbeY</fullName>
        <ecNumber evidence="7">3.1.-.-</ecNumber>
    </recommendedName>
</protein>
<evidence type="ECO:0000256" key="5">
    <source>
        <dbReference type="ARBA" id="ARBA00022801"/>
    </source>
</evidence>
<dbReference type="Proteomes" id="UP001597163">
    <property type="component" value="Unassembled WGS sequence"/>
</dbReference>
<dbReference type="InterPro" id="IPR023091">
    <property type="entry name" value="MetalPrtase_cat_dom_sf_prd"/>
</dbReference>
<keyword evidence="7" id="KW-0963">Cytoplasm</keyword>
<keyword evidence="6 7" id="KW-0862">Zinc</keyword>
<comment type="function">
    <text evidence="7">Single strand-specific metallo-endoribonuclease involved in late-stage 70S ribosome quality control and in maturation of the 3' terminus of the 16S rRNA.</text>
</comment>
<reference evidence="9" key="1">
    <citation type="journal article" date="2019" name="Int. J. Syst. Evol. Microbiol.">
        <title>The Global Catalogue of Microorganisms (GCM) 10K type strain sequencing project: providing services to taxonomists for standard genome sequencing and annotation.</title>
        <authorList>
            <consortium name="The Broad Institute Genomics Platform"/>
            <consortium name="The Broad Institute Genome Sequencing Center for Infectious Disease"/>
            <person name="Wu L."/>
            <person name="Ma J."/>
        </authorList>
    </citation>
    <scope>NUCLEOTIDE SEQUENCE [LARGE SCALE GENOMIC DNA]</scope>
    <source>
        <strain evidence="9">CCUG 63246</strain>
    </source>
</reference>
<proteinExistence type="inferred from homology"/>
<evidence type="ECO:0000256" key="2">
    <source>
        <dbReference type="ARBA" id="ARBA00022722"/>
    </source>
</evidence>
<feature type="binding site" evidence="7">
    <location>
        <position position="109"/>
    </location>
    <ligand>
        <name>Zn(2+)</name>
        <dbReference type="ChEBI" id="CHEBI:29105"/>
        <note>catalytic</note>
    </ligand>
</feature>
<comment type="cofactor">
    <cofactor evidence="7">
        <name>Zn(2+)</name>
        <dbReference type="ChEBI" id="CHEBI:29105"/>
    </cofactor>
    <text evidence="7">Binds 1 zinc ion.</text>
</comment>
<evidence type="ECO:0000313" key="8">
    <source>
        <dbReference type="EMBL" id="MFD1161335.1"/>
    </source>
</evidence>
<dbReference type="PANTHER" id="PTHR46986">
    <property type="entry name" value="ENDORIBONUCLEASE YBEY, CHLOROPLASTIC"/>
    <property type="match status" value="1"/>
</dbReference>
<sequence>MISFNYETDFSLENEEAVSSWISQTISTEGLKEDDINYVFCDDAYLHKLNVEFLNHDTLTDIISFDYSVGKIIQGDIFISVERVADNAKDFNTPFEEELHRVIIHGILHYCGYKDKTEEDAKEMRNKENHYLKQLV</sequence>
<keyword evidence="5 7" id="KW-0378">Hydrolase</keyword>
<dbReference type="EC" id="3.1.-.-" evidence="7"/>
<dbReference type="InterPro" id="IPR002036">
    <property type="entry name" value="YbeY"/>
</dbReference>
<feature type="binding site" evidence="7">
    <location>
        <position position="105"/>
    </location>
    <ligand>
        <name>Zn(2+)</name>
        <dbReference type="ChEBI" id="CHEBI:29105"/>
        <note>catalytic</note>
    </ligand>
</feature>
<evidence type="ECO:0000256" key="3">
    <source>
        <dbReference type="ARBA" id="ARBA00022723"/>
    </source>
</evidence>
<evidence type="ECO:0000256" key="6">
    <source>
        <dbReference type="ARBA" id="ARBA00022833"/>
    </source>
</evidence>
<dbReference type="HAMAP" id="MF_00009">
    <property type="entry name" value="Endoribonucl_YbeY"/>
    <property type="match status" value="1"/>
</dbReference>
<accession>A0ABW3R8I7</accession>
<name>A0ABW3R8I7_9FLAO</name>
<comment type="subcellular location">
    <subcellularLocation>
        <location evidence="7">Cytoplasm</location>
    </subcellularLocation>
</comment>
<dbReference type="NCBIfam" id="TIGR00043">
    <property type="entry name" value="rRNA maturation RNase YbeY"/>
    <property type="match status" value="1"/>
</dbReference>
<keyword evidence="4 7" id="KW-0255">Endonuclease</keyword>
<evidence type="ECO:0000256" key="7">
    <source>
        <dbReference type="HAMAP-Rule" id="MF_00009"/>
    </source>
</evidence>
<keyword evidence="7" id="KW-0698">rRNA processing</keyword>
<evidence type="ECO:0000256" key="1">
    <source>
        <dbReference type="ARBA" id="ARBA00010875"/>
    </source>
</evidence>
<keyword evidence="3 7" id="KW-0479">Metal-binding</keyword>
<dbReference type="PANTHER" id="PTHR46986:SF1">
    <property type="entry name" value="ENDORIBONUCLEASE YBEY, CHLOROPLASTIC"/>
    <property type="match status" value="1"/>
</dbReference>
<evidence type="ECO:0000313" key="9">
    <source>
        <dbReference type="Proteomes" id="UP001597163"/>
    </source>
</evidence>
<comment type="similarity">
    <text evidence="1 7">Belongs to the endoribonuclease YbeY family.</text>
</comment>
<feature type="binding site" evidence="7">
    <location>
        <position position="115"/>
    </location>
    <ligand>
        <name>Zn(2+)</name>
        <dbReference type="ChEBI" id="CHEBI:29105"/>
        <note>catalytic</note>
    </ligand>
</feature>
<keyword evidence="2 7" id="KW-0540">Nuclease</keyword>
<dbReference type="SUPFAM" id="SSF55486">
    <property type="entry name" value="Metalloproteases ('zincins'), catalytic domain"/>
    <property type="match status" value="1"/>
</dbReference>